<comment type="caution">
    <text evidence="3">The sequence shown here is derived from an EMBL/GenBank/DDBJ whole genome shotgun (WGS) entry which is preliminary data.</text>
</comment>
<dbReference type="Proteomes" id="UP000075615">
    <property type="component" value="Unassembled WGS sequence"/>
</dbReference>
<evidence type="ECO:0000313" key="4">
    <source>
        <dbReference type="Proteomes" id="UP000075615"/>
    </source>
</evidence>
<gene>
    <name evidence="3" type="ORF">AWN68_17420</name>
</gene>
<dbReference type="InterPro" id="IPR013830">
    <property type="entry name" value="SGNH_hydro"/>
</dbReference>
<dbReference type="InterPro" id="IPR051532">
    <property type="entry name" value="Ester_Hydrolysis_Enzymes"/>
</dbReference>
<organism evidence="3 4">
    <name type="scientific">Roseivirga echinicomitans</name>
    <dbReference type="NCBI Taxonomy" id="296218"/>
    <lineage>
        <taxon>Bacteria</taxon>
        <taxon>Pseudomonadati</taxon>
        <taxon>Bacteroidota</taxon>
        <taxon>Cytophagia</taxon>
        <taxon>Cytophagales</taxon>
        <taxon>Roseivirgaceae</taxon>
        <taxon>Roseivirga</taxon>
    </lineage>
</organism>
<proteinExistence type="predicted"/>
<dbReference type="Gene3D" id="3.40.50.1110">
    <property type="entry name" value="SGNH hydrolase"/>
    <property type="match status" value="1"/>
</dbReference>
<feature type="chain" id="PRO_5007574962" evidence="1">
    <location>
        <begin position="23"/>
        <end position="229"/>
    </location>
</feature>
<keyword evidence="3" id="KW-0378">Hydrolase</keyword>
<sequence>MRSLRITLTLIFVCCIAQFASAQDWANLERFRQANSELSMPKSNEHRIVFMGNSITEAWIKIRPEFFKDKPYVNRGISGQTTPQMLIRFKQDVIDLDASVVVLLAGINDIAGNTGPSTIKMITDNIFSMAQLAKVNGIEVIICSVLPAADFPWRPGMNPGPKVIELNGHLKAYAQENDLVYVDYFFAMVDSTNGLRQELGTDGVHPNAAGYLIMEPLLEQGIVKALKKD</sequence>
<dbReference type="AlphaFoldDB" id="A0A150XNI1"/>
<reference evidence="3 4" key="1">
    <citation type="submission" date="2016-01" db="EMBL/GenBank/DDBJ databases">
        <title>Genome sequencing of Roseivirga echinicomitans KMM 6058.</title>
        <authorList>
            <person name="Selvaratnam C."/>
            <person name="Thevarajoo S."/>
            <person name="Goh K.M."/>
            <person name="Ee R."/>
            <person name="Chan K.-G."/>
            <person name="Chong C.S."/>
        </authorList>
    </citation>
    <scope>NUCLEOTIDE SEQUENCE [LARGE SCALE GENOMIC DNA]</scope>
    <source>
        <strain evidence="3 4">KMM 6058</strain>
    </source>
</reference>
<feature type="signal peptide" evidence="1">
    <location>
        <begin position="1"/>
        <end position="22"/>
    </location>
</feature>
<keyword evidence="4" id="KW-1185">Reference proteome</keyword>
<protein>
    <submittedName>
        <fullName evidence="3">Acylhydrolase</fullName>
    </submittedName>
</protein>
<dbReference type="Pfam" id="PF13472">
    <property type="entry name" value="Lipase_GDSL_2"/>
    <property type="match status" value="1"/>
</dbReference>
<dbReference type="RefSeq" id="WP_068413930.1">
    <property type="nucleotide sequence ID" value="NZ_LRDB01000008.1"/>
</dbReference>
<evidence type="ECO:0000313" key="3">
    <source>
        <dbReference type="EMBL" id="KYG80276.1"/>
    </source>
</evidence>
<evidence type="ECO:0000256" key="1">
    <source>
        <dbReference type="SAM" id="SignalP"/>
    </source>
</evidence>
<dbReference type="GO" id="GO:0004622">
    <property type="term" value="F:phosphatidylcholine lysophospholipase activity"/>
    <property type="evidence" value="ECO:0007669"/>
    <property type="project" value="TreeGrafter"/>
</dbReference>
<dbReference type="PANTHER" id="PTHR30383:SF5">
    <property type="entry name" value="SGNH HYDROLASE-TYPE ESTERASE DOMAIN-CONTAINING PROTEIN"/>
    <property type="match status" value="1"/>
</dbReference>
<dbReference type="STRING" id="296218.AWN68_17420"/>
<accession>A0A150XNI1</accession>
<keyword evidence="1" id="KW-0732">Signal</keyword>
<name>A0A150XNI1_9BACT</name>
<dbReference type="SUPFAM" id="SSF52266">
    <property type="entry name" value="SGNH hydrolase"/>
    <property type="match status" value="1"/>
</dbReference>
<dbReference type="PANTHER" id="PTHR30383">
    <property type="entry name" value="THIOESTERASE 1/PROTEASE 1/LYSOPHOSPHOLIPASE L1"/>
    <property type="match status" value="1"/>
</dbReference>
<evidence type="ECO:0000259" key="2">
    <source>
        <dbReference type="Pfam" id="PF13472"/>
    </source>
</evidence>
<dbReference type="OrthoDB" id="9794725at2"/>
<dbReference type="InterPro" id="IPR036514">
    <property type="entry name" value="SGNH_hydro_sf"/>
</dbReference>
<dbReference type="EMBL" id="LRDB01000008">
    <property type="protein sequence ID" value="KYG80276.1"/>
    <property type="molecule type" value="Genomic_DNA"/>
</dbReference>
<feature type="domain" description="SGNH hydrolase-type esterase" evidence="2">
    <location>
        <begin position="52"/>
        <end position="211"/>
    </location>
</feature>